<evidence type="ECO:0000256" key="1">
    <source>
        <dbReference type="SAM" id="Phobius"/>
    </source>
</evidence>
<name>A0ABT4W3H2_9RHOB</name>
<gene>
    <name evidence="2" type="ORF">O2N63_13360</name>
</gene>
<keyword evidence="1" id="KW-0812">Transmembrane</keyword>
<keyword evidence="1" id="KW-0472">Membrane</keyword>
<feature type="transmembrane region" description="Helical" evidence="1">
    <location>
        <begin position="15"/>
        <end position="34"/>
    </location>
</feature>
<dbReference type="RefSeq" id="WP_271054777.1">
    <property type="nucleotide sequence ID" value="NZ_JAQIIO010000007.1"/>
</dbReference>
<protein>
    <recommendedName>
        <fullName evidence="4">Apea-like HEPN domain-containing protein</fullName>
    </recommendedName>
</protein>
<sequence length="178" mass="20925">MNEINSRDHVKHDPFLTWELYAIIGRIMFLWSSTEKDLRREISRLHPAVEKKKTHQISRLIKLWKALLLESAVEGPAHEEIIEAAYLRLNKALDVRNRLTHGLTGLEGSQEGCKETAYLYTELNGKKQKISLTELEETADSLNKVYSYMTTVYFWTQKPIQPYEEIAYNEFRNRIVIR</sequence>
<organism evidence="2 3">
    <name type="scientific">Aliiroseovarius salicola</name>
    <dbReference type="NCBI Taxonomy" id="3009082"/>
    <lineage>
        <taxon>Bacteria</taxon>
        <taxon>Pseudomonadati</taxon>
        <taxon>Pseudomonadota</taxon>
        <taxon>Alphaproteobacteria</taxon>
        <taxon>Rhodobacterales</taxon>
        <taxon>Paracoccaceae</taxon>
        <taxon>Aliiroseovarius</taxon>
    </lineage>
</organism>
<keyword evidence="3" id="KW-1185">Reference proteome</keyword>
<comment type="caution">
    <text evidence="2">The sequence shown here is derived from an EMBL/GenBank/DDBJ whole genome shotgun (WGS) entry which is preliminary data.</text>
</comment>
<accession>A0ABT4W3H2</accession>
<evidence type="ECO:0008006" key="4">
    <source>
        <dbReference type="Google" id="ProtNLM"/>
    </source>
</evidence>
<proteinExistence type="predicted"/>
<evidence type="ECO:0000313" key="2">
    <source>
        <dbReference type="EMBL" id="MDA5095071.1"/>
    </source>
</evidence>
<keyword evidence="1" id="KW-1133">Transmembrane helix</keyword>
<dbReference type="Proteomes" id="UP001528040">
    <property type="component" value="Unassembled WGS sequence"/>
</dbReference>
<evidence type="ECO:0000313" key="3">
    <source>
        <dbReference type="Proteomes" id="UP001528040"/>
    </source>
</evidence>
<dbReference type="EMBL" id="JAQIIO010000007">
    <property type="protein sequence ID" value="MDA5095071.1"/>
    <property type="molecule type" value="Genomic_DNA"/>
</dbReference>
<reference evidence="2 3" key="1">
    <citation type="submission" date="2023-01" db="EMBL/GenBank/DDBJ databases">
        <authorList>
            <person name="Yoon J.-W."/>
        </authorList>
    </citation>
    <scope>NUCLEOTIDE SEQUENCE [LARGE SCALE GENOMIC DNA]</scope>
    <source>
        <strain evidence="2 3">KMU-50</strain>
    </source>
</reference>